<proteinExistence type="predicted"/>
<dbReference type="GO" id="GO:0000976">
    <property type="term" value="F:transcription cis-regulatory region binding"/>
    <property type="evidence" value="ECO:0007669"/>
    <property type="project" value="TreeGrafter"/>
</dbReference>
<evidence type="ECO:0000313" key="5">
    <source>
        <dbReference type="EMBL" id="QDU35261.1"/>
    </source>
</evidence>
<dbReference type="InterPro" id="IPR028082">
    <property type="entry name" value="Peripla_BP_I"/>
</dbReference>
<accession>A0A517YYH3</accession>
<dbReference type="SUPFAM" id="SSF46785">
    <property type="entry name" value="Winged helix' DNA-binding domain"/>
    <property type="match status" value="1"/>
</dbReference>
<evidence type="ECO:0000313" key="6">
    <source>
        <dbReference type="Proteomes" id="UP000317369"/>
    </source>
</evidence>
<dbReference type="RefSeq" id="WP_145080328.1">
    <property type="nucleotide sequence ID" value="NZ_CP036425.1"/>
</dbReference>
<dbReference type="KEGG" id="pcor:KS4_33420"/>
<dbReference type="Pfam" id="PF13377">
    <property type="entry name" value="Peripla_BP_3"/>
    <property type="match status" value="1"/>
</dbReference>
<dbReference type="PROSITE" id="PS50949">
    <property type="entry name" value="HTH_GNTR"/>
    <property type="match status" value="1"/>
</dbReference>
<dbReference type="Pfam" id="PF00392">
    <property type="entry name" value="GntR"/>
    <property type="match status" value="1"/>
</dbReference>
<dbReference type="Proteomes" id="UP000317369">
    <property type="component" value="Chromosome"/>
</dbReference>
<dbReference type="OrthoDB" id="9772505at2"/>
<dbReference type="EMBL" id="CP036425">
    <property type="protein sequence ID" value="QDU35261.1"/>
    <property type="molecule type" value="Genomic_DNA"/>
</dbReference>
<dbReference type="CDD" id="cd07377">
    <property type="entry name" value="WHTH_GntR"/>
    <property type="match status" value="1"/>
</dbReference>
<dbReference type="SUPFAM" id="SSF53822">
    <property type="entry name" value="Periplasmic binding protein-like I"/>
    <property type="match status" value="1"/>
</dbReference>
<dbReference type="Gene3D" id="1.10.10.10">
    <property type="entry name" value="Winged helix-like DNA-binding domain superfamily/Winged helix DNA-binding domain"/>
    <property type="match status" value="1"/>
</dbReference>
<dbReference type="PANTHER" id="PTHR30146">
    <property type="entry name" value="LACI-RELATED TRANSCRIPTIONAL REPRESSOR"/>
    <property type="match status" value="1"/>
</dbReference>
<dbReference type="Gene3D" id="3.40.50.2300">
    <property type="match status" value="2"/>
</dbReference>
<dbReference type="PANTHER" id="PTHR30146:SF109">
    <property type="entry name" value="HTH-TYPE TRANSCRIPTIONAL REGULATOR GALS"/>
    <property type="match status" value="1"/>
</dbReference>
<keyword evidence="1" id="KW-0805">Transcription regulation</keyword>
<dbReference type="PRINTS" id="PR00035">
    <property type="entry name" value="HTHGNTR"/>
</dbReference>
<reference evidence="5 6" key="1">
    <citation type="submission" date="2019-02" db="EMBL/GenBank/DDBJ databases">
        <title>Deep-cultivation of Planctomycetes and their phenomic and genomic characterization uncovers novel biology.</title>
        <authorList>
            <person name="Wiegand S."/>
            <person name="Jogler M."/>
            <person name="Boedeker C."/>
            <person name="Pinto D."/>
            <person name="Vollmers J."/>
            <person name="Rivas-Marin E."/>
            <person name="Kohn T."/>
            <person name="Peeters S.H."/>
            <person name="Heuer A."/>
            <person name="Rast P."/>
            <person name="Oberbeckmann S."/>
            <person name="Bunk B."/>
            <person name="Jeske O."/>
            <person name="Meyerdierks A."/>
            <person name="Storesund J.E."/>
            <person name="Kallscheuer N."/>
            <person name="Luecker S."/>
            <person name="Lage O.M."/>
            <person name="Pohl T."/>
            <person name="Merkel B.J."/>
            <person name="Hornburger P."/>
            <person name="Mueller R.-W."/>
            <person name="Bruemmer F."/>
            <person name="Labrenz M."/>
            <person name="Spormann A.M."/>
            <person name="Op den Camp H."/>
            <person name="Overmann J."/>
            <person name="Amann R."/>
            <person name="Jetten M.S.M."/>
            <person name="Mascher T."/>
            <person name="Medema M.H."/>
            <person name="Devos D.P."/>
            <person name="Kaster A.-K."/>
            <person name="Ovreas L."/>
            <person name="Rohde M."/>
            <person name="Galperin M.Y."/>
            <person name="Jogler C."/>
        </authorList>
    </citation>
    <scope>NUCLEOTIDE SEQUENCE [LARGE SCALE GENOMIC DNA]</scope>
    <source>
        <strain evidence="5 6">KS4</strain>
    </source>
</reference>
<sequence length="373" mass="41876">MSIGPETTPEKLPGKDLPRYAAVRAMLQEKIISGEYALGQQIPTELALCKHYNLSRKTVHRAINELVADGFLFRRRGSGTFVKFKRSTEQKNLIGVLTSLNTIGYGAYDQIIESIQTEAKKQGYEILLYNNRQDSKTAYEQAAQLNKQKAIGSLFFPIQHTPNPNNLQIIQMLRNTGQHVVVLDMLLDDCDDPDVSFVTAQNDEGVYQLTKHLIEKGYKRIAFLTGDSTVYTINQREQGFRRGMSEAGLPIPNEYFLMTAPREVSSQGIQEIQVLLAMRQPPEVIICLHDMIALNILNYCQENNIDVPNTIAIAGFDDLEPAAKSTPSLTTVHQPLNEIGRTAFNLLIDKLNITGDDQRHIELPCDLIVRDSC</sequence>
<keyword evidence="2" id="KW-0238">DNA-binding</keyword>
<keyword evidence="3" id="KW-0804">Transcription</keyword>
<dbReference type="CDD" id="cd06267">
    <property type="entry name" value="PBP1_LacI_sugar_binding-like"/>
    <property type="match status" value="1"/>
</dbReference>
<dbReference type="AlphaFoldDB" id="A0A517YYH3"/>
<keyword evidence="6" id="KW-1185">Reference proteome</keyword>
<feature type="domain" description="HTH gntR-type" evidence="4">
    <location>
        <begin position="17"/>
        <end position="85"/>
    </location>
</feature>
<evidence type="ECO:0000259" key="4">
    <source>
        <dbReference type="PROSITE" id="PS50949"/>
    </source>
</evidence>
<dbReference type="FunFam" id="1.10.10.10:FF:000079">
    <property type="entry name" value="GntR family transcriptional regulator"/>
    <property type="match status" value="1"/>
</dbReference>
<dbReference type="InterPro" id="IPR036390">
    <property type="entry name" value="WH_DNA-bd_sf"/>
</dbReference>
<evidence type="ECO:0000256" key="1">
    <source>
        <dbReference type="ARBA" id="ARBA00023015"/>
    </source>
</evidence>
<dbReference type="InterPro" id="IPR000524">
    <property type="entry name" value="Tscrpt_reg_HTH_GntR"/>
</dbReference>
<evidence type="ECO:0000256" key="2">
    <source>
        <dbReference type="ARBA" id="ARBA00023125"/>
    </source>
</evidence>
<protein>
    <submittedName>
        <fullName evidence="5">Arabinose metabolism transcriptional repressor</fullName>
    </submittedName>
</protein>
<gene>
    <name evidence="5" type="primary">araR_5</name>
    <name evidence="5" type="ORF">KS4_33420</name>
</gene>
<dbReference type="InterPro" id="IPR036388">
    <property type="entry name" value="WH-like_DNA-bd_sf"/>
</dbReference>
<dbReference type="GO" id="GO:0003700">
    <property type="term" value="F:DNA-binding transcription factor activity"/>
    <property type="evidence" value="ECO:0007669"/>
    <property type="project" value="InterPro"/>
</dbReference>
<organism evidence="5 6">
    <name type="scientific">Poriferisphaera corsica</name>
    <dbReference type="NCBI Taxonomy" id="2528020"/>
    <lineage>
        <taxon>Bacteria</taxon>
        <taxon>Pseudomonadati</taxon>
        <taxon>Planctomycetota</taxon>
        <taxon>Phycisphaerae</taxon>
        <taxon>Phycisphaerales</taxon>
        <taxon>Phycisphaeraceae</taxon>
        <taxon>Poriferisphaera</taxon>
    </lineage>
</organism>
<evidence type="ECO:0000256" key="3">
    <source>
        <dbReference type="ARBA" id="ARBA00023163"/>
    </source>
</evidence>
<dbReference type="InterPro" id="IPR046335">
    <property type="entry name" value="LacI/GalR-like_sensor"/>
</dbReference>
<name>A0A517YYH3_9BACT</name>
<dbReference type="SMART" id="SM00345">
    <property type="entry name" value="HTH_GNTR"/>
    <property type="match status" value="1"/>
</dbReference>